<keyword evidence="1" id="KW-0812">Transmembrane</keyword>
<dbReference type="PATRIC" id="fig|1229276.3.peg.2065"/>
<keyword evidence="1" id="KW-0472">Membrane</keyword>
<protein>
    <submittedName>
        <fullName evidence="2">Uncharacterized protein</fullName>
    </submittedName>
</protein>
<keyword evidence="3" id="KW-1185">Reference proteome</keyword>
<feature type="transmembrane region" description="Helical" evidence="1">
    <location>
        <begin position="21"/>
        <end position="38"/>
    </location>
</feature>
<name>A0A0B8T472_9SPHI</name>
<proteinExistence type="predicted"/>
<reference evidence="3" key="1">
    <citation type="submission" date="2014-04" db="EMBL/GenBank/DDBJ databases">
        <title>Whole-Genome optical mapping and complete genome sequence of Sphingobacterium deserti sp. nov., a new spaces isolated from desert in the west of China.</title>
        <authorList>
            <person name="Teng C."/>
            <person name="Zhou Z."/>
            <person name="Li X."/>
            <person name="Chen M."/>
            <person name="Lin M."/>
            <person name="Wang L."/>
            <person name="Su S."/>
            <person name="Zhang C."/>
            <person name="Zhang W."/>
        </authorList>
    </citation>
    <scope>NUCLEOTIDE SEQUENCE [LARGE SCALE GENOMIC DNA]</scope>
    <source>
        <strain evidence="3">ACCC05744</strain>
    </source>
</reference>
<comment type="caution">
    <text evidence="2">The sequence shown here is derived from an EMBL/GenBank/DDBJ whole genome shotgun (WGS) entry which is preliminary data.</text>
</comment>
<reference evidence="2 3" key="2">
    <citation type="journal article" date="2015" name="PLoS ONE">
        <title>Whole-Genome Optical Mapping and Finished Genome Sequence of Sphingobacterium deserti sp. nov., a New Species Isolated from the Western Desert of China.</title>
        <authorList>
            <person name="Teng C."/>
            <person name="Zhou Z."/>
            <person name="Molnar I."/>
            <person name="Li X."/>
            <person name="Tang R."/>
            <person name="Chen M."/>
            <person name="Wang L."/>
            <person name="Su S."/>
            <person name="Zhang W."/>
            <person name="Lin M."/>
        </authorList>
    </citation>
    <scope>NUCLEOTIDE SEQUENCE [LARGE SCALE GENOMIC DNA]</scope>
    <source>
        <strain evidence="3">ACCC05744</strain>
    </source>
</reference>
<keyword evidence="1" id="KW-1133">Transmembrane helix</keyword>
<gene>
    <name evidence="2" type="ORF">DI53_2003</name>
</gene>
<dbReference type="Proteomes" id="UP000031802">
    <property type="component" value="Unassembled WGS sequence"/>
</dbReference>
<evidence type="ECO:0000313" key="3">
    <source>
        <dbReference type="Proteomes" id="UP000031802"/>
    </source>
</evidence>
<organism evidence="2 3">
    <name type="scientific">Sphingobacterium deserti</name>
    <dbReference type="NCBI Taxonomy" id="1229276"/>
    <lineage>
        <taxon>Bacteria</taxon>
        <taxon>Pseudomonadati</taxon>
        <taxon>Bacteroidota</taxon>
        <taxon>Sphingobacteriia</taxon>
        <taxon>Sphingobacteriales</taxon>
        <taxon>Sphingobacteriaceae</taxon>
        <taxon>Sphingobacterium</taxon>
    </lineage>
</organism>
<evidence type="ECO:0000313" key="2">
    <source>
        <dbReference type="EMBL" id="KGE14173.1"/>
    </source>
</evidence>
<accession>A0A0B8T472</accession>
<sequence>MQNLKKRYIRASFAERNLWSLFAFTVIVILQLCALFVFNP</sequence>
<dbReference type="EMBL" id="JJMU01000029">
    <property type="protein sequence ID" value="KGE14173.1"/>
    <property type="molecule type" value="Genomic_DNA"/>
</dbReference>
<dbReference type="AlphaFoldDB" id="A0A0B8T472"/>
<evidence type="ECO:0000256" key="1">
    <source>
        <dbReference type="SAM" id="Phobius"/>
    </source>
</evidence>